<dbReference type="PRINTS" id="PR00019">
    <property type="entry name" value="LEURICHRPT"/>
</dbReference>
<dbReference type="Gene3D" id="3.80.10.10">
    <property type="entry name" value="Ribonuclease Inhibitor"/>
    <property type="match status" value="4"/>
</dbReference>
<feature type="compositionally biased region" description="Basic residues" evidence="11">
    <location>
        <begin position="744"/>
        <end position="755"/>
    </location>
</feature>
<dbReference type="GO" id="GO:0006952">
    <property type="term" value="P:defense response"/>
    <property type="evidence" value="ECO:0007669"/>
    <property type="project" value="UniProtKB-ARBA"/>
</dbReference>
<evidence type="ECO:0000256" key="11">
    <source>
        <dbReference type="SAM" id="MobiDB-lite"/>
    </source>
</evidence>
<dbReference type="Pfam" id="PF00560">
    <property type="entry name" value="LRR_1"/>
    <property type="match status" value="6"/>
</dbReference>
<evidence type="ECO:0000256" key="10">
    <source>
        <dbReference type="ARBA" id="ARBA00023180"/>
    </source>
</evidence>
<keyword evidence="7" id="KW-0677">Repeat</keyword>
<evidence type="ECO:0000256" key="7">
    <source>
        <dbReference type="ARBA" id="ARBA00022737"/>
    </source>
</evidence>
<dbReference type="InterPro" id="IPR055414">
    <property type="entry name" value="LRR_R13L4/SHOC2-like"/>
</dbReference>
<evidence type="ECO:0000313" key="13">
    <source>
        <dbReference type="EMBL" id="THF97922.1"/>
    </source>
</evidence>
<keyword evidence="3" id="KW-1003">Cell membrane</keyword>
<evidence type="ECO:0000256" key="4">
    <source>
        <dbReference type="ARBA" id="ARBA00022614"/>
    </source>
</evidence>
<evidence type="ECO:0000256" key="1">
    <source>
        <dbReference type="ARBA" id="ARBA00004251"/>
    </source>
</evidence>
<keyword evidence="4" id="KW-0433">Leucine-rich repeat</keyword>
<dbReference type="PANTHER" id="PTHR48063">
    <property type="entry name" value="LRR RECEPTOR-LIKE KINASE"/>
    <property type="match status" value="1"/>
</dbReference>
<keyword evidence="5" id="KW-0812">Transmembrane</keyword>
<evidence type="ECO:0000256" key="3">
    <source>
        <dbReference type="ARBA" id="ARBA00022475"/>
    </source>
</evidence>
<evidence type="ECO:0000256" key="9">
    <source>
        <dbReference type="ARBA" id="ARBA00023136"/>
    </source>
</evidence>
<evidence type="ECO:0000259" key="12">
    <source>
        <dbReference type="Pfam" id="PF23598"/>
    </source>
</evidence>
<gene>
    <name evidence="13" type="ORF">TEA_026711</name>
</gene>
<dbReference type="InterPro" id="IPR046956">
    <property type="entry name" value="RLP23-like"/>
</dbReference>
<sequence>MPLYLENLKSLEHLNLGSKQFNHIGGFLRLLSNHCSLKSFDMSQNQIHGEDMSILDKNLSRCTTYDLQTLILSGDGFTGHLPNWLGQLKRLKDLDLSGNSFSGSIPECLGRLSYLQNLVLGGSLLTADIPPSLGNLSTLRVLDLSSNHLNGTIPISIGQLSNLKILDLSFNSLKDVVSEAHFANHSMLEELKIGSEFLTLKLRSEWIPPFQLESISLWSCKLGTQFPQWLQTQKKLSYLDLVNMSISRTLPKWLHDMNFVVLGLPNNHISGPIPNLPSTLFIVDLSNNSISGPLPQNIGDMVTLSSLYMVGSEFLTLKLRSEWIPPFQLESISLWSCKLGTQFLQWLQTQKKLSYLDLVNMSISRTLPKWLHDMNFVVLGLPNNHISGPIPNLPSTLFIVDLSNNSISGPLPQNIGDMVTLSSLYMVGNLINGSIPVSFCKIRSLVYVDLSKNMLSGNLLHCLGEFSCLNILKFSSNKLSGVIPNSIRHLTTLVGLYLNNNSLYGELPSALGNCRSLTFLNLGENEFNGNIPRWIGELKDLTSLRLHKNMFNGSIPSQLCQLPELLIMNLADNKLKGTIPRCFGNLNGMISNKMVLIASNGASKEKAQVGSNAIVIYTDFLHIPIMPEQNTSMATQTSSLIRDQNLNVHFDVAPFGVKSNVLKAQKNGGLSGRKALNDISISGRPATLQTSKKHNPKNVISIGEDIGPSKVTSSFGGKRNVSKAPGKAQAGGRKALSDLTNSGKHPHQASKKSRDKKLTVVAEEQILPFDVSEQQNLHNPQECIKAQRNAKTIDRDYFRKLLD</sequence>
<dbReference type="GO" id="GO:0051707">
    <property type="term" value="P:response to other organism"/>
    <property type="evidence" value="ECO:0007669"/>
    <property type="project" value="UniProtKB-ARBA"/>
</dbReference>
<dbReference type="PROSITE" id="PS51450">
    <property type="entry name" value="LRR"/>
    <property type="match status" value="1"/>
</dbReference>
<keyword evidence="10" id="KW-0325">Glycoprotein</keyword>
<dbReference type="SMART" id="SM00369">
    <property type="entry name" value="LRR_TYP"/>
    <property type="match status" value="5"/>
</dbReference>
<dbReference type="InterPro" id="IPR001611">
    <property type="entry name" value="Leu-rich_rpt"/>
</dbReference>
<dbReference type="GO" id="GO:0005886">
    <property type="term" value="C:plasma membrane"/>
    <property type="evidence" value="ECO:0007669"/>
    <property type="project" value="UniProtKB-SubCell"/>
</dbReference>
<dbReference type="InterPro" id="IPR003591">
    <property type="entry name" value="Leu-rich_rpt_typical-subtyp"/>
</dbReference>
<organism evidence="13 14">
    <name type="scientific">Camellia sinensis var. sinensis</name>
    <name type="common">China tea</name>
    <dbReference type="NCBI Taxonomy" id="542762"/>
    <lineage>
        <taxon>Eukaryota</taxon>
        <taxon>Viridiplantae</taxon>
        <taxon>Streptophyta</taxon>
        <taxon>Embryophyta</taxon>
        <taxon>Tracheophyta</taxon>
        <taxon>Spermatophyta</taxon>
        <taxon>Magnoliopsida</taxon>
        <taxon>eudicotyledons</taxon>
        <taxon>Gunneridae</taxon>
        <taxon>Pentapetalae</taxon>
        <taxon>asterids</taxon>
        <taxon>Ericales</taxon>
        <taxon>Theaceae</taxon>
        <taxon>Camellia</taxon>
    </lineage>
</organism>
<dbReference type="FunFam" id="3.80.10.10:FF:000041">
    <property type="entry name" value="LRR receptor-like serine/threonine-protein kinase ERECTA"/>
    <property type="match status" value="1"/>
</dbReference>
<evidence type="ECO:0000256" key="2">
    <source>
        <dbReference type="ARBA" id="ARBA00009592"/>
    </source>
</evidence>
<comment type="subcellular location">
    <subcellularLocation>
        <location evidence="1">Cell membrane</location>
        <topology evidence="1">Single-pass type I membrane protein</topology>
    </subcellularLocation>
</comment>
<evidence type="ECO:0000256" key="5">
    <source>
        <dbReference type="ARBA" id="ARBA00022692"/>
    </source>
</evidence>
<reference evidence="13 14" key="1">
    <citation type="journal article" date="2018" name="Proc. Natl. Acad. Sci. U.S.A.">
        <title>Draft genome sequence of Camellia sinensis var. sinensis provides insights into the evolution of the tea genome and tea quality.</title>
        <authorList>
            <person name="Wei C."/>
            <person name="Yang H."/>
            <person name="Wang S."/>
            <person name="Zhao J."/>
            <person name="Liu C."/>
            <person name="Gao L."/>
            <person name="Xia E."/>
            <person name="Lu Y."/>
            <person name="Tai Y."/>
            <person name="She G."/>
            <person name="Sun J."/>
            <person name="Cao H."/>
            <person name="Tong W."/>
            <person name="Gao Q."/>
            <person name="Li Y."/>
            <person name="Deng W."/>
            <person name="Jiang X."/>
            <person name="Wang W."/>
            <person name="Chen Q."/>
            <person name="Zhang S."/>
            <person name="Li H."/>
            <person name="Wu J."/>
            <person name="Wang P."/>
            <person name="Li P."/>
            <person name="Shi C."/>
            <person name="Zheng F."/>
            <person name="Jian J."/>
            <person name="Huang B."/>
            <person name="Shan D."/>
            <person name="Shi M."/>
            <person name="Fang C."/>
            <person name="Yue Y."/>
            <person name="Li F."/>
            <person name="Li D."/>
            <person name="Wei S."/>
            <person name="Han B."/>
            <person name="Jiang C."/>
            <person name="Yin Y."/>
            <person name="Xia T."/>
            <person name="Zhang Z."/>
            <person name="Bennetzen J.L."/>
            <person name="Zhao S."/>
            <person name="Wan X."/>
        </authorList>
    </citation>
    <scope>NUCLEOTIDE SEQUENCE [LARGE SCALE GENOMIC DNA]</scope>
    <source>
        <strain evidence="14">cv. Shuchazao</strain>
        <tissue evidence="13">Leaf</tissue>
    </source>
</reference>
<dbReference type="SUPFAM" id="SSF52047">
    <property type="entry name" value="RNI-like"/>
    <property type="match status" value="2"/>
</dbReference>
<dbReference type="STRING" id="542762.A0A4S4D6A1"/>
<feature type="region of interest" description="Disordered" evidence="11">
    <location>
        <begin position="711"/>
        <end position="757"/>
    </location>
</feature>
<evidence type="ECO:0000313" key="14">
    <source>
        <dbReference type="Proteomes" id="UP000306102"/>
    </source>
</evidence>
<protein>
    <recommendedName>
        <fullName evidence="12">Disease resistance R13L4/SHOC-2-like LRR domain-containing protein</fullName>
    </recommendedName>
</protein>
<dbReference type="EMBL" id="SDRB02012379">
    <property type="protein sequence ID" value="THF97922.1"/>
    <property type="molecule type" value="Genomic_DNA"/>
</dbReference>
<dbReference type="InterPro" id="IPR032675">
    <property type="entry name" value="LRR_dom_sf"/>
</dbReference>
<dbReference type="PANTHER" id="PTHR48063:SF112">
    <property type="entry name" value="RECEPTOR LIKE PROTEIN 30-LIKE"/>
    <property type="match status" value="1"/>
</dbReference>
<dbReference type="Pfam" id="PF23598">
    <property type="entry name" value="LRR_14"/>
    <property type="match status" value="1"/>
</dbReference>
<evidence type="ECO:0000256" key="8">
    <source>
        <dbReference type="ARBA" id="ARBA00022989"/>
    </source>
</evidence>
<dbReference type="AlphaFoldDB" id="A0A4S4D6A1"/>
<evidence type="ECO:0000256" key="6">
    <source>
        <dbReference type="ARBA" id="ARBA00022729"/>
    </source>
</evidence>
<keyword evidence="9" id="KW-0472">Membrane</keyword>
<name>A0A4S4D6A1_CAMSN</name>
<dbReference type="Proteomes" id="UP000306102">
    <property type="component" value="Unassembled WGS sequence"/>
</dbReference>
<dbReference type="SUPFAM" id="SSF52058">
    <property type="entry name" value="L domain-like"/>
    <property type="match status" value="1"/>
</dbReference>
<feature type="domain" description="Disease resistance R13L4/SHOC-2-like LRR" evidence="12">
    <location>
        <begin position="66"/>
        <end position="241"/>
    </location>
</feature>
<proteinExistence type="inferred from homology"/>
<keyword evidence="6" id="KW-0732">Signal</keyword>
<comment type="similarity">
    <text evidence="2">Belongs to the RLP family.</text>
</comment>
<dbReference type="FunFam" id="3.80.10.10:FF:000095">
    <property type="entry name" value="LRR receptor-like serine/threonine-protein kinase GSO1"/>
    <property type="match status" value="1"/>
</dbReference>
<comment type="caution">
    <text evidence="13">The sequence shown here is derived from an EMBL/GenBank/DDBJ whole genome shotgun (WGS) entry which is preliminary data.</text>
</comment>
<keyword evidence="14" id="KW-1185">Reference proteome</keyword>
<feature type="region of interest" description="Disordered" evidence="11">
    <location>
        <begin position="686"/>
        <end position="705"/>
    </location>
</feature>
<keyword evidence="8" id="KW-1133">Transmembrane helix</keyword>
<accession>A0A4S4D6A1</accession>